<dbReference type="OrthoDB" id="9780211at2"/>
<dbReference type="InParanoid" id="D4H6V4"/>
<evidence type="ECO:0000313" key="2">
    <source>
        <dbReference type="Proteomes" id="UP000002012"/>
    </source>
</evidence>
<dbReference type="AlphaFoldDB" id="D4H6V4"/>
<keyword evidence="2" id="KW-1185">Reference proteome</keyword>
<sequence>MKFETANLIDFLGAFPVVITTNGTVKKDGKANLGRGNAKEVGGVCCWVAEKLGRLIVDSGNHVHYLGDNLISFPVEETWTSQADIRLVERSAYELKDLADHKGWDKVYMPLPGCGFGGLRPSDVISVLAHILDDRFIVLNKGTIPSVL</sequence>
<name>D4H6V4_DENA2</name>
<evidence type="ECO:0008006" key="3">
    <source>
        <dbReference type="Google" id="ProtNLM"/>
    </source>
</evidence>
<dbReference type="RefSeq" id="WP_013010351.1">
    <property type="nucleotide sequence ID" value="NC_013943.1"/>
</dbReference>
<dbReference type="HOGENOM" id="CLU_1840577_0_0_0"/>
<dbReference type="PaxDb" id="522772-Dacet_1044"/>
<dbReference type="STRING" id="522772.Dacet_1044"/>
<dbReference type="Gene3D" id="3.40.220.10">
    <property type="entry name" value="Leucine Aminopeptidase, subunit E, domain 1"/>
    <property type="match status" value="1"/>
</dbReference>
<dbReference type="Proteomes" id="UP000002012">
    <property type="component" value="Chromosome"/>
</dbReference>
<gene>
    <name evidence="1" type="ordered locus">Dacet_1044</name>
</gene>
<dbReference type="KEGG" id="dap:Dacet_1044"/>
<dbReference type="EMBL" id="CP001968">
    <property type="protein sequence ID" value="ADD67820.1"/>
    <property type="molecule type" value="Genomic_DNA"/>
</dbReference>
<dbReference type="SUPFAM" id="SSF52949">
    <property type="entry name" value="Macro domain-like"/>
    <property type="match status" value="1"/>
</dbReference>
<organism evidence="1 2">
    <name type="scientific">Denitrovibrio acetiphilus (strain DSM 12809 / NBRC 114555 / N2460)</name>
    <dbReference type="NCBI Taxonomy" id="522772"/>
    <lineage>
        <taxon>Bacteria</taxon>
        <taxon>Pseudomonadati</taxon>
        <taxon>Deferribacterota</taxon>
        <taxon>Deferribacteres</taxon>
        <taxon>Deferribacterales</taxon>
        <taxon>Geovibrionaceae</taxon>
        <taxon>Denitrovibrio</taxon>
    </lineage>
</organism>
<proteinExistence type="predicted"/>
<evidence type="ECO:0000313" key="1">
    <source>
        <dbReference type="EMBL" id="ADD67820.1"/>
    </source>
</evidence>
<dbReference type="InterPro" id="IPR043472">
    <property type="entry name" value="Macro_dom-like"/>
</dbReference>
<reference evidence="1 2" key="1">
    <citation type="journal article" date="2010" name="Stand. Genomic Sci.">
        <title>Complete genome sequence of Denitrovibrio acetiphilus type strain (N2460).</title>
        <authorList>
            <person name="Kiss H."/>
            <person name="Lang E."/>
            <person name="Lapidus A."/>
            <person name="Copeland A."/>
            <person name="Nolan M."/>
            <person name="Glavina Del Rio T."/>
            <person name="Chen F."/>
            <person name="Lucas S."/>
            <person name="Tice H."/>
            <person name="Cheng J.F."/>
            <person name="Han C."/>
            <person name="Goodwin L."/>
            <person name="Pitluck S."/>
            <person name="Liolios K."/>
            <person name="Pati A."/>
            <person name="Ivanova N."/>
            <person name="Mavromatis K."/>
            <person name="Chen A."/>
            <person name="Palaniappan K."/>
            <person name="Land M."/>
            <person name="Hauser L."/>
            <person name="Chang Y.J."/>
            <person name="Jeffries C.D."/>
            <person name="Detter J.C."/>
            <person name="Brettin T."/>
            <person name="Spring S."/>
            <person name="Rohde M."/>
            <person name="Goker M."/>
            <person name="Woyke T."/>
            <person name="Bristow J."/>
            <person name="Eisen J.A."/>
            <person name="Markowitz V."/>
            <person name="Hugenholtz P."/>
            <person name="Kyrpides N.C."/>
            <person name="Klenk H.P."/>
        </authorList>
    </citation>
    <scope>NUCLEOTIDE SEQUENCE [LARGE SCALE GENOMIC DNA]</scope>
    <source>
        <strain evidence="2">DSM 12809 / NBRC 114555 / N2460</strain>
    </source>
</reference>
<accession>D4H6V4</accession>
<dbReference type="eggNOG" id="ENOG5033NPZ">
    <property type="taxonomic scope" value="Bacteria"/>
</dbReference>
<protein>
    <recommendedName>
        <fullName evidence="3">ADP-ribose-binding protein</fullName>
    </recommendedName>
</protein>